<dbReference type="HOGENOM" id="CLU_2677744_0_0_1"/>
<accession>W4KM71</accession>
<dbReference type="AlphaFoldDB" id="W4KM71"/>
<dbReference type="Proteomes" id="UP000030671">
    <property type="component" value="Unassembled WGS sequence"/>
</dbReference>
<reference evidence="2 3" key="1">
    <citation type="journal article" date="2012" name="New Phytol.">
        <title>Insight into trade-off between wood decay and parasitism from the genome of a fungal forest pathogen.</title>
        <authorList>
            <person name="Olson A."/>
            <person name="Aerts A."/>
            <person name="Asiegbu F."/>
            <person name="Belbahri L."/>
            <person name="Bouzid O."/>
            <person name="Broberg A."/>
            <person name="Canback B."/>
            <person name="Coutinho P.M."/>
            <person name="Cullen D."/>
            <person name="Dalman K."/>
            <person name="Deflorio G."/>
            <person name="van Diepen L.T."/>
            <person name="Dunand C."/>
            <person name="Duplessis S."/>
            <person name="Durling M."/>
            <person name="Gonthier P."/>
            <person name="Grimwood J."/>
            <person name="Fossdal C.G."/>
            <person name="Hansson D."/>
            <person name="Henrissat B."/>
            <person name="Hietala A."/>
            <person name="Himmelstrand K."/>
            <person name="Hoffmeister D."/>
            <person name="Hogberg N."/>
            <person name="James T.Y."/>
            <person name="Karlsson M."/>
            <person name="Kohler A."/>
            <person name="Kues U."/>
            <person name="Lee Y.H."/>
            <person name="Lin Y.C."/>
            <person name="Lind M."/>
            <person name="Lindquist E."/>
            <person name="Lombard V."/>
            <person name="Lucas S."/>
            <person name="Lunden K."/>
            <person name="Morin E."/>
            <person name="Murat C."/>
            <person name="Park J."/>
            <person name="Raffaello T."/>
            <person name="Rouze P."/>
            <person name="Salamov A."/>
            <person name="Schmutz J."/>
            <person name="Solheim H."/>
            <person name="Stahlberg J."/>
            <person name="Velez H."/>
            <person name="de Vries R.P."/>
            <person name="Wiebenga A."/>
            <person name="Woodward S."/>
            <person name="Yakovlev I."/>
            <person name="Garbelotto M."/>
            <person name="Martin F."/>
            <person name="Grigoriev I.V."/>
            <person name="Stenlid J."/>
        </authorList>
    </citation>
    <scope>NUCLEOTIDE SEQUENCE [LARGE SCALE GENOMIC DNA]</scope>
    <source>
        <strain evidence="2 3">TC 32-1</strain>
    </source>
</reference>
<keyword evidence="3" id="KW-1185">Reference proteome</keyword>
<sequence>TWTSGRFRERIIEGVHDLRESVITHGSRYQPWKRAGSVALAEVRHRDENQLSSPDVSAVPAPTRRSCRQRQSPRR</sequence>
<dbReference type="RefSeq" id="XP_009540901.1">
    <property type="nucleotide sequence ID" value="XM_009542606.1"/>
</dbReference>
<evidence type="ECO:0000256" key="1">
    <source>
        <dbReference type="SAM" id="MobiDB-lite"/>
    </source>
</evidence>
<feature type="non-terminal residue" evidence="2">
    <location>
        <position position="1"/>
    </location>
</feature>
<name>W4KM71_HETIT</name>
<evidence type="ECO:0000313" key="2">
    <source>
        <dbReference type="EMBL" id="ETW86938.1"/>
    </source>
</evidence>
<gene>
    <name evidence="2" type="ORF">HETIRDRAFT_437654</name>
</gene>
<feature type="compositionally biased region" description="Basic residues" evidence="1">
    <location>
        <begin position="65"/>
        <end position="75"/>
    </location>
</feature>
<feature type="region of interest" description="Disordered" evidence="1">
    <location>
        <begin position="44"/>
        <end position="75"/>
    </location>
</feature>
<organism evidence="2 3">
    <name type="scientific">Heterobasidion irregulare (strain TC 32-1)</name>
    <dbReference type="NCBI Taxonomy" id="747525"/>
    <lineage>
        <taxon>Eukaryota</taxon>
        <taxon>Fungi</taxon>
        <taxon>Dikarya</taxon>
        <taxon>Basidiomycota</taxon>
        <taxon>Agaricomycotina</taxon>
        <taxon>Agaricomycetes</taxon>
        <taxon>Russulales</taxon>
        <taxon>Bondarzewiaceae</taxon>
        <taxon>Heterobasidion</taxon>
        <taxon>Heterobasidion annosum species complex</taxon>
    </lineage>
</organism>
<dbReference type="InParanoid" id="W4KM71"/>
<dbReference type="GeneID" id="20674969"/>
<proteinExistence type="predicted"/>
<evidence type="ECO:0000313" key="3">
    <source>
        <dbReference type="Proteomes" id="UP000030671"/>
    </source>
</evidence>
<dbReference type="EMBL" id="KI925454">
    <property type="protein sequence ID" value="ETW86938.1"/>
    <property type="molecule type" value="Genomic_DNA"/>
</dbReference>
<dbReference type="OrthoDB" id="3261881at2759"/>
<protein>
    <submittedName>
        <fullName evidence="2">Uncharacterized protein</fullName>
    </submittedName>
</protein>
<dbReference type="KEGG" id="hir:HETIRDRAFT_437654"/>